<evidence type="ECO:0000256" key="2">
    <source>
        <dbReference type="ARBA" id="ARBA00004651"/>
    </source>
</evidence>
<keyword evidence="7 12" id="KW-0812">Transmembrane</keyword>
<dbReference type="Gene3D" id="3.30.450.20">
    <property type="entry name" value="PAS domain"/>
    <property type="match status" value="1"/>
</dbReference>
<evidence type="ECO:0000256" key="11">
    <source>
        <dbReference type="SAM" id="Coils"/>
    </source>
</evidence>
<dbReference type="RefSeq" id="WP_009580291.1">
    <property type="nucleotide sequence ID" value="NZ_AMZN01000044.1"/>
</dbReference>
<dbReference type="PANTHER" id="PTHR43304">
    <property type="entry name" value="PHYTOCHROME-LIKE PROTEIN CPH1"/>
    <property type="match status" value="1"/>
</dbReference>
<dbReference type="Pfam" id="PF00512">
    <property type="entry name" value="HisKA"/>
    <property type="match status" value="1"/>
</dbReference>
<reference evidence="14 15" key="1">
    <citation type="submission" date="2012-12" db="EMBL/GenBank/DDBJ databases">
        <title>Genome assembly of Fulvivirga imtechensis AK7.</title>
        <authorList>
            <person name="Nupur N."/>
            <person name="Khatri I."/>
            <person name="Kumar R."/>
            <person name="Subramanian S."/>
            <person name="Pinnaka A."/>
        </authorList>
    </citation>
    <scope>NUCLEOTIDE SEQUENCE [LARGE SCALE GENOMIC DNA]</scope>
    <source>
        <strain evidence="14 15">AK7</strain>
    </source>
</reference>
<feature type="coiled-coil region" evidence="11">
    <location>
        <begin position="317"/>
        <end position="344"/>
    </location>
</feature>
<dbReference type="GO" id="GO:0000155">
    <property type="term" value="F:phosphorelay sensor kinase activity"/>
    <property type="evidence" value="ECO:0007669"/>
    <property type="project" value="InterPro"/>
</dbReference>
<dbReference type="OrthoDB" id="9124519at2"/>
<dbReference type="CDD" id="cd18773">
    <property type="entry name" value="PDC1_HK_sensor"/>
    <property type="match status" value="1"/>
</dbReference>
<dbReference type="Gene3D" id="1.10.287.130">
    <property type="match status" value="1"/>
</dbReference>
<comment type="caution">
    <text evidence="14">The sequence shown here is derived from an EMBL/GenBank/DDBJ whole genome shotgun (WGS) entry which is preliminary data.</text>
</comment>
<dbReference type="Pfam" id="PF02743">
    <property type="entry name" value="dCache_1"/>
    <property type="match status" value="1"/>
</dbReference>
<dbReference type="InterPro" id="IPR036097">
    <property type="entry name" value="HisK_dim/P_sf"/>
</dbReference>
<feature type="transmembrane region" description="Helical" evidence="12">
    <location>
        <begin position="9"/>
        <end position="28"/>
    </location>
</feature>
<keyword evidence="8 14" id="KW-0418">Kinase</keyword>
<keyword evidence="4" id="KW-1003">Cell membrane</keyword>
<keyword evidence="11" id="KW-0175">Coiled coil</keyword>
<evidence type="ECO:0000259" key="13">
    <source>
        <dbReference type="PROSITE" id="PS50109"/>
    </source>
</evidence>
<sequence>MKQALKNPVVVFILVVLPGILIGVFSYWKIRTNLTQDAFSRRSAIAYLSSTLLEERLERVHDLGISLATRVTFRDLIKQGDWHGARDIVRDIPQHFSFIDHLNIVSVDGLIKEDVPTMQGAIGTDVSDEDWFQKVTREKSSYLSNVKTRELPDSRSNIATFGFPIFDRDNPDSVIAVLGLEIRLNTIFKWSEYVDVGNTGFVYFIDRRGVLIANKDYSVDNETIDYSSVPTVERILAGNTGVEILYNPIEKEERLVAYQPVQKYGWGVIAQQKVEDAFAERDRTLHIILLVFGVVILISVTTALLIINANKHLADQANELQKKGKQIQIKNEELEHKNKELEQFAYVTSHDLQEPLRSLSNYTELLSSEYADKLDETGQKSIRFISEATTRMRNLIQALLEYSRLGHKKEITTIDCNKLIEEVQFDLSQKINILNARVIADKLPKLNGHETELRLLFQNLISNALKFHRVDVIPQIKVAAKEENGLWKFSFSDNGIGIAENHQKKIFNIFQRLHTRKEYEGTGIGLAHCQKIIDLHGGKIWVESQVNNGSTFHFTIPK</sequence>
<organism evidence="14 15">
    <name type="scientific">Fulvivirga imtechensis AK7</name>
    <dbReference type="NCBI Taxonomy" id="1237149"/>
    <lineage>
        <taxon>Bacteria</taxon>
        <taxon>Pseudomonadati</taxon>
        <taxon>Bacteroidota</taxon>
        <taxon>Cytophagia</taxon>
        <taxon>Cytophagales</taxon>
        <taxon>Fulvivirgaceae</taxon>
        <taxon>Fulvivirga</taxon>
    </lineage>
</organism>
<dbReference type="AlphaFoldDB" id="L8JQL1"/>
<evidence type="ECO:0000256" key="8">
    <source>
        <dbReference type="ARBA" id="ARBA00022777"/>
    </source>
</evidence>
<evidence type="ECO:0000313" key="15">
    <source>
        <dbReference type="Proteomes" id="UP000011135"/>
    </source>
</evidence>
<dbReference type="PROSITE" id="PS50109">
    <property type="entry name" value="HIS_KIN"/>
    <property type="match status" value="1"/>
</dbReference>
<dbReference type="GO" id="GO:0005886">
    <property type="term" value="C:plasma membrane"/>
    <property type="evidence" value="ECO:0007669"/>
    <property type="project" value="UniProtKB-SubCell"/>
</dbReference>
<dbReference type="PRINTS" id="PR00344">
    <property type="entry name" value="BCTRLSENSOR"/>
</dbReference>
<dbReference type="InterPro" id="IPR036890">
    <property type="entry name" value="HATPase_C_sf"/>
</dbReference>
<dbReference type="InterPro" id="IPR003661">
    <property type="entry name" value="HisK_dim/P_dom"/>
</dbReference>
<evidence type="ECO:0000256" key="10">
    <source>
        <dbReference type="ARBA" id="ARBA00023136"/>
    </source>
</evidence>
<dbReference type="PANTHER" id="PTHR43304:SF1">
    <property type="entry name" value="PAC DOMAIN-CONTAINING PROTEIN"/>
    <property type="match status" value="1"/>
</dbReference>
<dbReference type="STRING" id="1237149.C900_02954"/>
<dbReference type="EMBL" id="AMZN01000044">
    <property type="protein sequence ID" value="ELR71150.1"/>
    <property type="molecule type" value="Genomic_DNA"/>
</dbReference>
<keyword evidence="10 12" id="KW-0472">Membrane</keyword>
<keyword evidence="9 12" id="KW-1133">Transmembrane helix</keyword>
<feature type="domain" description="Histidine kinase" evidence="13">
    <location>
        <begin position="347"/>
        <end position="558"/>
    </location>
</feature>
<feature type="transmembrane region" description="Helical" evidence="12">
    <location>
        <begin position="285"/>
        <end position="307"/>
    </location>
</feature>
<proteinExistence type="predicted"/>
<name>L8JQL1_9BACT</name>
<evidence type="ECO:0000256" key="6">
    <source>
        <dbReference type="ARBA" id="ARBA00022679"/>
    </source>
</evidence>
<dbReference type="FunFam" id="3.30.565.10:FF:000006">
    <property type="entry name" value="Sensor histidine kinase WalK"/>
    <property type="match status" value="1"/>
</dbReference>
<comment type="subcellular location">
    <subcellularLocation>
        <location evidence="2">Cell membrane</location>
        <topology evidence="2">Multi-pass membrane protein</topology>
    </subcellularLocation>
</comment>
<evidence type="ECO:0000256" key="9">
    <source>
        <dbReference type="ARBA" id="ARBA00022989"/>
    </source>
</evidence>
<keyword evidence="6" id="KW-0808">Transferase</keyword>
<comment type="catalytic activity">
    <reaction evidence="1">
        <text>ATP + protein L-histidine = ADP + protein N-phospho-L-histidine.</text>
        <dbReference type="EC" id="2.7.13.3"/>
    </reaction>
</comment>
<dbReference type="SMART" id="SM00388">
    <property type="entry name" value="HisKA"/>
    <property type="match status" value="1"/>
</dbReference>
<dbReference type="CDD" id="cd18774">
    <property type="entry name" value="PDC2_HK_sensor"/>
    <property type="match status" value="1"/>
</dbReference>
<evidence type="ECO:0000256" key="12">
    <source>
        <dbReference type="SAM" id="Phobius"/>
    </source>
</evidence>
<accession>L8JQL1</accession>
<dbReference type="Proteomes" id="UP000011135">
    <property type="component" value="Unassembled WGS sequence"/>
</dbReference>
<dbReference type="InterPro" id="IPR052162">
    <property type="entry name" value="Sensor_kinase/Photoreceptor"/>
</dbReference>
<evidence type="ECO:0000256" key="1">
    <source>
        <dbReference type="ARBA" id="ARBA00000085"/>
    </source>
</evidence>
<dbReference type="InterPro" id="IPR005467">
    <property type="entry name" value="His_kinase_dom"/>
</dbReference>
<gene>
    <name evidence="14" type="ORF">C900_02954</name>
</gene>
<keyword evidence="15" id="KW-1185">Reference proteome</keyword>
<protein>
    <recommendedName>
        <fullName evidence="3">histidine kinase</fullName>
        <ecNumber evidence="3">2.7.13.3</ecNumber>
    </recommendedName>
</protein>
<evidence type="ECO:0000313" key="14">
    <source>
        <dbReference type="EMBL" id="ELR71150.1"/>
    </source>
</evidence>
<evidence type="ECO:0000256" key="7">
    <source>
        <dbReference type="ARBA" id="ARBA00022692"/>
    </source>
</evidence>
<dbReference type="SUPFAM" id="SSF55874">
    <property type="entry name" value="ATPase domain of HSP90 chaperone/DNA topoisomerase II/histidine kinase"/>
    <property type="match status" value="1"/>
</dbReference>
<dbReference type="SMART" id="SM00387">
    <property type="entry name" value="HATPase_c"/>
    <property type="match status" value="1"/>
</dbReference>
<dbReference type="InterPro" id="IPR004358">
    <property type="entry name" value="Sig_transdc_His_kin-like_C"/>
</dbReference>
<dbReference type="Pfam" id="PF02518">
    <property type="entry name" value="HATPase_c"/>
    <property type="match status" value="1"/>
</dbReference>
<dbReference type="InterPro" id="IPR033479">
    <property type="entry name" value="dCache_1"/>
</dbReference>
<dbReference type="eggNOG" id="COG4251">
    <property type="taxonomic scope" value="Bacteria"/>
</dbReference>
<evidence type="ECO:0000256" key="4">
    <source>
        <dbReference type="ARBA" id="ARBA00022475"/>
    </source>
</evidence>
<dbReference type="EC" id="2.7.13.3" evidence="3"/>
<dbReference type="InterPro" id="IPR003594">
    <property type="entry name" value="HATPase_dom"/>
</dbReference>
<evidence type="ECO:0000256" key="3">
    <source>
        <dbReference type="ARBA" id="ARBA00012438"/>
    </source>
</evidence>
<evidence type="ECO:0000256" key="5">
    <source>
        <dbReference type="ARBA" id="ARBA00022553"/>
    </source>
</evidence>
<dbReference type="Gene3D" id="3.30.565.10">
    <property type="entry name" value="Histidine kinase-like ATPase, C-terminal domain"/>
    <property type="match status" value="1"/>
</dbReference>
<keyword evidence="5" id="KW-0597">Phosphoprotein</keyword>
<dbReference type="CDD" id="cd00082">
    <property type="entry name" value="HisKA"/>
    <property type="match status" value="1"/>
</dbReference>
<dbReference type="SUPFAM" id="SSF47384">
    <property type="entry name" value="Homodimeric domain of signal transducing histidine kinase"/>
    <property type="match status" value="1"/>
</dbReference>